<evidence type="ECO:0000313" key="2">
    <source>
        <dbReference type="EMBL" id="SFU23969.1"/>
    </source>
</evidence>
<keyword evidence="1" id="KW-1133">Transmembrane helix</keyword>
<feature type="transmembrane region" description="Helical" evidence="1">
    <location>
        <begin position="7"/>
        <end position="26"/>
    </location>
</feature>
<evidence type="ECO:0000313" key="3">
    <source>
        <dbReference type="Proteomes" id="UP000198844"/>
    </source>
</evidence>
<dbReference type="Proteomes" id="UP000198844">
    <property type="component" value="Unassembled WGS sequence"/>
</dbReference>
<dbReference type="AlphaFoldDB" id="A0A1I7EJ75"/>
<sequence>MFPVGFLGMTAWGIAGSVAVGALLGWTTTHAVAWLRTHHAQALGLEGFCSRGLIELPYGAAQLLYTFRFLAVFAAGVAVRYAELRASGERSLIAAIGAVDPKDFEATAAHPEKAHAYMAESVLGFTIELKRIAEMAAMTIVGNVLSTLAVLLITW</sequence>
<evidence type="ECO:0000256" key="1">
    <source>
        <dbReference type="SAM" id="Phobius"/>
    </source>
</evidence>
<proteinExistence type="predicted"/>
<organism evidence="2 3">
    <name type="scientific">Paraburkholderia aspalathi</name>
    <dbReference type="NCBI Taxonomy" id="1324617"/>
    <lineage>
        <taxon>Bacteria</taxon>
        <taxon>Pseudomonadati</taxon>
        <taxon>Pseudomonadota</taxon>
        <taxon>Betaproteobacteria</taxon>
        <taxon>Burkholderiales</taxon>
        <taxon>Burkholderiaceae</taxon>
        <taxon>Paraburkholderia</taxon>
    </lineage>
</organism>
<reference evidence="2 3" key="1">
    <citation type="submission" date="2016-10" db="EMBL/GenBank/DDBJ databases">
        <authorList>
            <person name="de Groot N.N."/>
        </authorList>
    </citation>
    <scope>NUCLEOTIDE SEQUENCE [LARGE SCALE GENOMIC DNA]</scope>
    <source>
        <strain evidence="2 3">LMG 27731</strain>
    </source>
</reference>
<keyword evidence="1" id="KW-0472">Membrane</keyword>
<accession>A0A1I7EJ75</accession>
<gene>
    <name evidence="2" type="ORF">SAMN05192563_102439</name>
</gene>
<keyword evidence="1" id="KW-0812">Transmembrane</keyword>
<feature type="transmembrane region" description="Helical" evidence="1">
    <location>
        <begin position="135"/>
        <end position="154"/>
    </location>
</feature>
<protein>
    <submittedName>
        <fullName evidence="2">Uncharacterized protein</fullName>
    </submittedName>
</protein>
<name>A0A1I7EJ75_9BURK</name>
<dbReference type="EMBL" id="FPBH01000024">
    <property type="protein sequence ID" value="SFU23969.1"/>
    <property type="molecule type" value="Genomic_DNA"/>
</dbReference>